<dbReference type="EMBL" id="JACXAE010000072">
    <property type="protein sequence ID" value="MBD2774696.1"/>
    <property type="molecule type" value="Genomic_DNA"/>
</dbReference>
<dbReference type="AlphaFoldDB" id="A0A8J6XP45"/>
<dbReference type="PANTHER" id="PTHR43861:SF6">
    <property type="entry name" value="METHYLTRANSFERASE TYPE 11"/>
    <property type="match status" value="1"/>
</dbReference>
<dbReference type="InterPro" id="IPR029063">
    <property type="entry name" value="SAM-dependent_MTases_sf"/>
</dbReference>
<accession>A0A8J6XP45</accession>
<organism evidence="3 4">
    <name type="scientific">Iningainema tapete BLCC-T55</name>
    <dbReference type="NCBI Taxonomy" id="2748662"/>
    <lineage>
        <taxon>Bacteria</taxon>
        <taxon>Bacillati</taxon>
        <taxon>Cyanobacteriota</taxon>
        <taxon>Cyanophyceae</taxon>
        <taxon>Nostocales</taxon>
        <taxon>Scytonemataceae</taxon>
        <taxon>Iningainema tapete</taxon>
    </lineage>
</organism>
<keyword evidence="3" id="KW-0489">Methyltransferase</keyword>
<dbReference type="Gene3D" id="3.40.50.150">
    <property type="entry name" value="Vaccinia Virus protein VP39"/>
    <property type="match status" value="1"/>
</dbReference>
<dbReference type="Proteomes" id="UP000629098">
    <property type="component" value="Unassembled WGS sequence"/>
</dbReference>
<dbReference type="GO" id="GO:0032259">
    <property type="term" value="P:methylation"/>
    <property type="evidence" value="ECO:0007669"/>
    <property type="project" value="UniProtKB-KW"/>
</dbReference>
<reference evidence="3" key="1">
    <citation type="submission" date="2020-09" db="EMBL/GenBank/DDBJ databases">
        <title>Iningainema tapete sp. nov. (Scytonemataceae, Cyanobacteria) from greenhouses in central Florida (USA) produces two types of nodularin with biosynthetic potential for microcystin-LR and anabaenopeptins.</title>
        <authorList>
            <person name="Berthold D.E."/>
            <person name="Lefler F.W."/>
            <person name="Huang I.-S."/>
            <person name="Abdulla H."/>
            <person name="Zimba P.V."/>
            <person name="Laughinghouse H.D. IV."/>
        </authorList>
    </citation>
    <scope>NUCLEOTIDE SEQUENCE</scope>
    <source>
        <strain evidence="3">BLCCT55</strain>
    </source>
</reference>
<evidence type="ECO:0000313" key="4">
    <source>
        <dbReference type="Proteomes" id="UP000629098"/>
    </source>
</evidence>
<evidence type="ECO:0000259" key="2">
    <source>
        <dbReference type="Pfam" id="PF13847"/>
    </source>
</evidence>
<feature type="domain" description="Methyltransferase" evidence="2">
    <location>
        <begin position="32"/>
        <end position="140"/>
    </location>
</feature>
<feature type="coiled-coil region" evidence="1">
    <location>
        <begin position="258"/>
        <end position="383"/>
    </location>
</feature>
<dbReference type="CDD" id="cd02440">
    <property type="entry name" value="AdoMet_MTases"/>
    <property type="match status" value="1"/>
</dbReference>
<dbReference type="GO" id="GO:0008168">
    <property type="term" value="F:methyltransferase activity"/>
    <property type="evidence" value="ECO:0007669"/>
    <property type="project" value="UniProtKB-KW"/>
</dbReference>
<dbReference type="RefSeq" id="WP_190832085.1">
    <property type="nucleotide sequence ID" value="NZ_CAWPPI010000072.1"/>
</dbReference>
<keyword evidence="1" id="KW-0175">Coiled coil</keyword>
<evidence type="ECO:0000256" key="1">
    <source>
        <dbReference type="SAM" id="Coils"/>
    </source>
</evidence>
<gene>
    <name evidence="3" type="ORF">ICL16_22165</name>
</gene>
<comment type="caution">
    <text evidence="3">The sequence shown here is derived from an EMBL/GenBank/DDBJ whole genome shotgun (WGS) entry which is preliminary data.</text>
</comment>
<dbReference type="PANTHER" id="PTHR43861">
    <property type="entry name" value="TRANS-ACONITATE 2-METHYLTRANSFERASE-RELATED"/>
    <property type="match status" value="1"/>
</dbReference>
<name>A0A8J6XP45_9CYAN</name>
<dbReference type="Gene3D" id="1.10.287.2610">
    <property type="match status" value="1"/>
</dbReference>
<proteinExistence type="predicted"/>
<dbReference type="Pfam" id="PF13847">
    <property type="entry name" value="Methyltransf_31"/>
    <property type="match status" value="1"/>
</dbReference>
<dbReference type="SUPFAM" id="SSF53335">
    <property type="entry name" value="S-adenosyl-L-methionine-dependent methyltransferases"/>
    <property type="match status" value="1"/>
</dbReference>
<dbReference type="SUPFAM" id="SSF57997">
    <property type="entry name" value="Tropomyosin"/>
    <property type="match status" value="1"/>
</dbReference>
<dbReference type="InterPro" id="IPR025714">
    <property type="entry name" value="Methyltranfer_dom"/>
</dbReference>
<keyword evidence="3" id="KW-0808">Transferase</keyword>
<keyword evidence="4" id="KW-1185">Reference proteome</keyword>
<protein>
    <submittedName>
        <fullName evidence="3">Methyltransferase domain-containing protein</fullName>
    </submittedName>
</protein>
<evidence type="ECO:0000313" key="3">
    <source>
        <dbReference type="EMBL" id="MBD2774696.1"/>
    </source>
</evidence>
<sequence>MEFTGERYVPSLDGQIKYEHLHRYALCLDFTTGKSVLDIASGEGYGSALLAKVAESVVGVDISAEAVEYAQQQYNSFENLKFMVGSCDAVPLPDNSVNVVTSFETIEHHAQHEEMMLEIKRVLTSDGVLILSSPNRLTYSDEPQYSNPFHVKELYYDELVDLLSRHFKYFQIYGQRLAIGSFISFLENAQESIFKTYTGGVNDVKATVPSLESPLYFVAICSDEKSSLKKSIDSVYIDRYDDLFKTFEAGLKHSYSQLQHTQAELEQSQSQLQHTQVELEQSQSQLQHTQVELERSQSQLQQAQEELERSQAQLQQTQVELERSHSQLQQTQVELVRSQSQLQQTQVELERSQPHLQQTQAELEQLRSQLQLFHDELGRSQDRVRAMETSKFWKLRTTWFKFKQSLGLKADE</sequence>